<feature type="coiled-coil region" evidence="6">
    <location>
        <begin position="253"/>
        <end position="283"/>
    </location>
</feature>
<dbReference type="InterPro" id="IPR003439">
    <property type="entry name" value="ABC_transporter-like_ATP-bd"/>
</dbReference>
<sequence length="643" mass="73192">MIRLNNLSYHLPQGYLYKNISMFIDKGHKIGLTGKNGAGKSTLLRLISGEIKPTEGNVVKQKDLNIGYLTQDIIIQKNISIRSYIETSNERVNFLTERLEQVNEGLISRTDYESDGYMDLINEVTEINEELNLLDAHQFAERIESVLKGLGFHPDDFDKDIGSFSGGWQMRAELAKLLVNNPDILLIDEPTNHLDIVSIQWLEDYLKNYKGGLVLISHDKRFLDNVTNRTIEVANQKIYDYKCNYSKYLVLHAEALERTMQTKKNQDKEIERTQALISKYRAKANKAAFAQSLIKKLDKMEIIEVDSIERKAFSVKFPVTQASGKIVMDIKNLSKVYGEKTIFQDMDLLLARNEKIALLGPNGVGKSTFLKALTKEIEYEGNIEFGHNVKIGYFAQDSAEKLDPNKTVFQIIDDIAEGDKRGDIRATLGAFLFGGDDIDKKVSVLSGGERTRLAICKLLFYDFNFLILDEPTNHLDLTSKDILKEALKSYEGTLLLVSHDRDFLNGLSNKIWEIKDYKLKTHLFGVNEFLERIGEETYDNQDIALIQGKQEDKAVPEEKKVNPGVNQEIKKLDTKIKNAERKITELEEAKAKALTELESTDFNEAAVYTTALKKYESAEQELKDAEEKWEALELELETIQASL</sequence>
<dbReference type="GO" id="GO:0016887">
    <property type="term" value="F:ATP hydrolysis activity"/>
    <property type="evidence" value="ECO:0007669"/>
    <property type="project" value="InterPro"/>
</dbReference>
<dbReference type="InterPro" id="IPR003593">
    <property type="entry name" value="AAA+_ATPase"/>
</dbReference>
<dbReference type="AlphaFoldDB" id="A0A2W1NFQ6"/>
<evidence type="ECO:0000256" key="6">
    <source>
        <dbReference type="SAM" id="Coils"/>
    </source>
</evidence>
<dbReference type="PROSITE" id="PS50893">
    <property type="entry name" value="ABC_TRANSPORTER_2"/>
    <property type="match status" value="2"/>
</dbReference>
<dbReference type="FunFam" id="3.40.50.300:FF:000070">
    <property type="entry name" value="Putative ABC transporter ATP-binding component"/>
    <property type="match status" value="1"/>
</dbReference>
<dbReference type="InterPro" id="IPR032781">
    <property type="entry name" value="ABC_tran_Xtn"/>
</dbReference>
<feature type="coiled-coil region" evidence="6">
    <location>
        <begin position="562"/>
        <end position="642"/>
    </location>
</feature>
<dbReference type="EMBL" id="QKSB01000001">
    <property type="protein sequence ID" value="PZE18315.1"/>
    <property type="molecule type" value="Genomic_DNA"/>
</dbReference>
<keyword evidence="3 8" id="KW-0067">ATP-binding</keyword>
<comment type="similarity">
    <text evidence="4">Belongs to the ABC transporter superfamily. ABCF family. YbiT subfamily.</text>
</comment>
<evidence type="ECO:0000256" key="1">
    <source>
        <dbReference type="ARBA" id="ARBA00022737"/>
    </source>
</evidence>
<dbReference type="Proteomes" id="UP000249248">
    <property type="component" value="Unassembled WGS sequence"/>
</dbReference>
<evidence type="ECO:0000256" key="4">
    <source>
        <dbReference type="ARBA" id="ARBA00061551"/>
    </source>
</evidence>
<dbReference type="SMART" id="SM00382">
    <property type="entry name" value="AAA"/>
    <property type="match status" value="2"/>
</dbReference>
<dbReference type="Pfam" id="PF12848">
    <property type="entry name" value="ABC_tran_Xtn"/>
    <property type="match status" value="1"/>
</dbReference>
<feature type="domain" description="ABC transporter" evidence="7">
    <location>
        <begin position="328"/>
        <end position="541"/>
    </location>
</feature>
<proteinExistence type="inferred from homology"/>
<keyword evidence="1" id="KW-0677">Repeat</keyword>
<evidence type="ECO:0000313" key="9">
    <source>
        <dbReference type="Proteomes" id="UP000249248"/>
    </source>
</evidence>
<dbReference type="PANTHER" id="PTHR42855:SF2">
    <property type="entry name" value="DRUG RESISTANCE ABC TRANSPORTER,ATP-BINDING PROTEIN"/>
    <property type="match status" value="1"/>
</dbReference>
<organism evidence="8 9">
    <name type="scientific">Putridiphycobacter roseus</name>
    <dbReference type="NCBI Taxonomy" id="2219161"/>
    <lineage>
        <taxon>Bacteria</taxon>
        <taxon>Pseudomonadati</taxon>
        <taxon>Bacteroidota</taxon>
        <taxon>Flavobacteriia</taxon>
        <taxon>Flavobacteriales</taxon>
        <taxon>Crocinitomicaceae</taxon>
        <taxon>Putridiphycobacter</taxon>
    </lineage>
</organism>
<dbReference type="Pfam" id="PF00005">
    <property type="entry name" value="ABC_tran"/>
    <property type="match status" value="2"/>
</dbReference>
<protein>
    <recommendedName>
        <fullName evidence="5">Probable ATP-binding protein YbiT</fullName>
    </recommendedName>
</protein>
<dbReference type="InterPro" id="IPR051309">
    <property type="entry name" value="ABCF_ATPase"/>
</dbReference>
<evidence type="ECO:0000256" key="3">
    <source>
        <dbReference type="ARBA" id="ARBA00022840"/>
    </source>
</evidence>
<dbReference type="SUPFAM" id="SSF52540">
    <property type="entry name" value="P-loop containing nucleoside triphosphate hydrolases"/>
    <property type="match status" value="2"/>
</dbReference>
<evidence type="ECO:0000259" key="7">
    <source>
        <dbReference type="PROSITE" id="PS50893"/>
    </source>
</evidence>
<dbReference type="CDD" id="cd03221">
    <property type="entry name" value="ABCF_EF-3"/>
    <property type="match status" value="2"/>
</dbReference>
<keyword evidence="9" id="KW-1185">Reference proteome</keyword>
<accession>A0A2W1NFQ6</accession>
<comment type="caution">
    <text evidence="8">The sequence shown here is derived from an EMBL/GenBank/DDBJ whole genome shotgun (WGS) entry which is preliminary data.</text>
</comment>
<keyword evidence="6" id="KW-0175">Coiled coil</keyword>
<gene>
    <name evidence="8" type="ORF">DNU06_00325</name>
</gene>
<feature type="domain" description="ABC transporter" evidence="7">
    <location>
        <begin position="2"/>
        <end position="278"/>
    </location>
</feature>
<dbReference type="PROSITE" id="PS00211">
    <property type="entry name" value="ABC_TRANSPORTER_1"/>
    <property type="match status" value="2"/>
</dbReference>
<evidence type="ECO:0000256" key="5">
    <source>
        <dbReference type="ARBA" id="ARBA00074044"/>
    </source>
</evidence>
<dbReference type="InterPro" id="IPR027417">
    <property type="entry name" value="P-loop_NTPase"/>
</dbReference>
<evidence type="ECO:0000313" key="8">
    <source>
        <dbReference type="EMBL" id="PZE18315.1"/>
    </source>
</evidence>
<reference evidence="8 9" key="1">
    <citation type="submission" date="2018-06" db="EMBL/GenBank/DDBJ databases">
        <title>The draft genome sequence of Crocinitomix sp. SM1701.</title>
        <authorList>
            <person name="Zhang X."/>
        </authorList>
    </citation>
    <scope>NUCLEOTIDE SEQUENCE [LARGE SCALE GENOMIC DNA]</scope>
    <source>
        <strain evidence="8 9">SM1701</strain>
    </source>
</reference>
<dbReference type="PANTHER" id="PTHR42855">
    <property type="entry name" value="ABC TRANSPORTER ATP-BINDING SUBUNIT"/>
    <property type="match status" value="1"/>
</dbReference>
<evidence type="ECO:0000256" key="2">
    <source>
        <dbReference type="ARBA" id="ARBA00022741"/>
    </source>
</evidence>
<dbReference type="FunFam" id="3.40.50.300:FF:000011">
    <property type="entry name" value="Putative ABC transporter ATP-binding component"/>
    <property type="match status" value="1"/>
</dbReference>
<dbReference type="InterPro" id="IPR017871">
    <property type="entry name" value="ABC_transporter-like_CS"/>
</dbReference>
<dbReference type="GO" id="GO:0005524">
    <property type="term" value="F:ATP binding"/>
    <property type="evidence" value="ECO:0007669"/>
    <property type="project" value="UniProtKB-KW"/>
</dbReference>
<name>A0A2W1NFQ6_9FLAO</name>
<dbReference type="Gene3D" id="3.40.50.300">
    <property type="entry name" value="P-loop containing nucleotide triphosphate hydrolases"/>
    <property type="match status" value="2"/>
</dbReference>
<keyword evidence="2" id="KW-0547">Nucleotide-binding</keyword>